<dbReference type="WBParaSite" id="Gr19_v10_g13346.t1">
    <property type="protein sequence ID" value="Gr19_v10_g13346.t1"/>
    <property type="gene ID" value="Gr19_v10_g13346"/>
</dbReference>
<dbReference type="SMART" id="SM00054">
    <property type="entry name" value="EFh"/>
    <property type="match status" value="6"/>
</dbReference>
<name>A0A914H3M7_GLORO</name>
<evidence type="ECO:0000256" key="9">
    <source>
        <dbReference type="ARBA" id="ARBA00056975"/>
    </source>
</evidence>
<evidence type="ECO:0000259" key="13">
    <source>
        <dbReference type="PROSITE" id="PS50222"/>
    </source>
</evidence>
<keyword evidence="4" id="KW-0677">Repeat</keyword>
<evidence type="ECO:0000313" key="15">
    <source>
        <dbReference type="WBParaSite" id="Gr19_v10_g13346.t1"/>
    </source>
</evidence>
<sequence>MPSPSPPSSSHFRSSPVAMAFFSFIVVPLFVLTVGDKEELHHGRETFEQKHMNMGKHNVEMDHKAILGSEKIAHEFDELPTEESKKRLGVLAKRMDRDKDGFVTMEELSDWVKNSLMTLDQEETKERFDEIDEDKDGVITWTEYTQEAFGVSDSGDESQKLLTDPDDMKLFEEDRRYFAAADLDKDSKLTLEEFGAFQNPEHSEHMHQTLIENTLAEKDMNKDGMIELGEFMGDMAHEQPQSEWYQTEKTRFREEYDKDGDGFLNADELRAWLIPDLSQTAKQEAEHLIENADSDKDGKLSIDEVVEAYKTFVGSEATNYGLRGIPFRLLGERNTLKWSNRIERLFGFRIIFHCKMRFVPMFVVAPTRGYRTRTVVLCLVFSPIILFFIWRHSARHSAEFVVFSPVVRLADGEDPALIVQEVICPRGADHCFKVEDYILREEAASDGTRRIWYQRRLMDDSEDNVVLSVADLQPDKPDAPFSAQNALNWTVLKTSLSLQYTKGIVAQMFVTGCVQLTSTERTRRTLMVGLGGASVPNFLVELDPNHQVVSVELEPAVEYIARKWFGLVQSPRQKVVVRDGVDFIQRWTESGFDLLDD</sequence>
<reference evidence="15" key="1">
    <citation type="submission" date="2022-11" db="UniProtKB">
        <authorList>
            <consortium name="WormBaseParasite"/>
        </authorList>
    </citation>
    <scope>IDENTIFICATION</scope>
</reference>
<dbReference type="AlphaFoldDB" id="A0A914H3M7"/>
<dbReference type="InterPro" id="IPR002048">
    <property type="entry name" value="EF_hand_dom"/>
</dbReference>
<dbReference type="InterPro" id="IPR029063">
    <property type="entry name" value="SAM-dependent_MTases_sf"/>
</dbReference>
<evidence type="ECO:0000256" key="12">
    <source>
        <dbReference type="SAM" id="Phobius"/>
    </source>
</evidence>
<dbReference type="SUPFAM" id="SSF47473">
    <property type="entry name" value="EF-hand"/>
    <property type="match status" value="2"/>
</dbReference>
<feature type="transmembrane region" description="Helical" evidence="12">
    <location>
        <begin position="370"/>
        <end position="390"/>
    </location>
</feature>
<evidence type="ECO:0000256" key="3">
    <source>
        <dbReference type="ARBA" id="ARBA00022729"/>
    </source>
</evidence>
<evidence type="ECO:0000256" key="4">
    <source>
        <dbReference type="ARBA" id="ARBA00022737"/>
    </source>
</evidence>
<dbReference type="SUPFAM" id="SSF53335">
    <property type="entry name" value="S-adenosyl-L-methionine-dependent methyltransferases"/>
    <property type="match status" value="1"/>
</dbReference>
<dbReference type="CDD" id="cd16227">
    <property type="entry name" value="EFh_CREC_RCN2_like"/>
    <property type="match status" value="1"/>
</dbReference>
<keyword evidence="12" id="KW-0812">Transmembrane</keyword>
<feature type="domain" description="EF-hand" evidence="13">
    <location>
        <begin position="280"/>
        <end position="315"/>
    </location>
</feature>
<evidence type="ECO:0000256" key="8">
    <source>
        <dbReference type="ARBA" id="ARBA00023186"/>
    </source>
</evidence>
<dbReference type="PROSITE" id="PS00018">
    <property type="entry name" value="EF_HAND_1"/>
    <property type="match status" value="5"/>
</dbReference>
<keyword evidence="3" id="KW-0732">Signal</keyword>
<feature type="domain" description="EF-hand" evidence="13">
    <location>
        <begin position="254"/>
        <end position="279"/>
    </location>
</feature>
<feature type="transmembrane region" description="Helical" evidence="12">
    <location>
        <begin position="12"/>
        <end position="34"/>
    </location>
</feature>
<keyword evidence="12" id="KW-1133">Transmembrane helix</keyword>
<dbReference type="Gene3D" id="1.10.238.10">
    <property type="entry name" value="EF-hand"/>
    <property type="match status" value="3"/>
</dbReference>
<keyword evidence="8" id="KW-0143">Chaperone</keyword>
<evidence type="ECO:0000256" key="6">
    <source>
        <dbReference type="ARBA" id="ARBA00022837"/>
    </source>
</evidence>
<dbReference type="Pfam" id="PF13499">
    <property type="entry name" value="EF-hand_7"/>
    <property type="match status" value="2"/>
</dbReference>
<accession>A0A914H3M7</accession>
<dbReference type="PROSITE" id="PS50222">
    <property type="entry name" value="EF_HAND_2"/>
    <property type="match status" value="4"/>
</dbReference>
<dbReference type="GO" id="GO:0005509">
    <property type="term" value="F:calcium ion binding"/>
    <property type="evidence" value="ECO:0007669"/>
    <property type="project" value="InterPro"/>
</dbReference>
<keyword evidence="2" id="KW-0479">Metal-binding</keyword>
<keyword evidence="12" id="KW-0472">Membrane</keyword>
<dbReference type="InterPro" id="IPR011992">
    <property type="entry name" value="EF-hand-dom_pair"/>
</dbReference>
<feature type="domain" description="EF-hand" evidence="13">
    <location>
        <begin position="83"/>
        <end position="118"/>
    </location>
</feature>
<dbReference type="PANTHER" id="PTHR10827">
    <property type="entry name" value="RETICULOCALBIN"/>
    <property type="match status" value="1"/>
</dbReference>
<evidence type="ECO:0000256" key="10">
    <source>
        <dbReference type="ARBA" id="ARBA00063143"/>
    </source>
</evidence>
<protein>
    <recommendedName>
        <fullName evidence="11">Reticulocalbin-3</fullName>
    </recommendedName>
</protein>
<dbReference type="InterPro" id="IPR018247">
    <property type="entry name" value="EF_Hand_1_Ca_BS"/>
</dbReference>
<dbReference type="GO" id="GO:0005788">
    <property type="term" value="C:endoplasmic reticulum lumen"/>
    <property type="evidence" value="ECO:0007669"/>
    <property type="project" value="UniProtKB-SubCell"/>
</dbReference>
<dbReference type="Proteomes" id="UP000887572">
    <property type="component" value="Unplaced"/>
</dbReference>
<dbReference type="Gene3D" id="3.40.50.150">
    <property type="entry name" value="Vaccinia Virus protein VP39"/>
    <property type="match status" value="1"/>
</dbReference>
<evidence type="ECO:0000256" key="2">
    <source>
        <dbReference type="ARBA" id="ARBA00022723"/>
    </source>
</evidence>
<dbReference type="FunFam" id="1.10.238.10:FF:000104">
    <property type="entry name" value="calumenin isoform X1"/>
    <property type="match status" value="1"/>
</dbReference>
<evidence type="ECO:0000256" key="7">
    <source>
        <dbReference type="ARBA" id="ARBA00023180"/>
    </source>
</evidence>
<evidence type="ECO:0000256" key="1">
    <source>
        <dbReference type="ARBA" id="ARBA00004319"/>
    </source>
</evidence>
<keyword evidence="5" id="KW-0256">Endoplasmic reticulum</keyword>
<proteinExistence type="predicted"/>
<evidence type="ECO:0000313" key="14">
    <source>
        <dbReference type="Proteomes" id="UP000887572"/>
    </source>
</evidence>
<feature type="domain" description="EF-hand" evidence="13">
    <location>
        <begin position="119"/>
        <end position="154"/>
    </location>
</feature>
<keyword evidence="14" id="KW-1185">Reference proteome</keyword>
<keyword evidence="7" id="KW-0325">Glycoprotein</keyword>
<dbReference type="GO" id="GO:0015031">
    <property type="term" value="P:protein transport"/>
    <property type="evidence" value="ECO:0007669"/>
    <property type="project" value="UniProtKB-ARBA"/>
</dbReference>
<comment type="subcellular location">
    <subcellularLocation>
        <location evidence="1">Endoplasmic reticulum lumen</location>
    </subcellularLocation>
</comment>
<comment type="subunit">
    <text evidence="10">Interacts with PCSK6 (immature form including the propeptide); probably involved in the maturation and the secretion of PCSK6.</text>
</comment>
<organism evidence="14 15">
    <name type="scientific">Globodera rostochiensis</name>
    <name type="common">Golden nematode worm</name>
    <name type="synonym">Heterodera rostochiensis</name>
    <dbReference type="NCBI Taxonomy" id="31243"/>
    <lineage>
        <taxon>Eukaryota</taxon>
        <taxon>Metazoa</taxon>
        <taxon>Ecdysozoa</taxon>
        <taxon>Nematoda</taxon>
        <taxon>Chromadorea</taxon>
        <taxon>Rhabditida</taxon>
        <taxon>Tylenchina</taxon>
        <taxon>Tylenchomorpha</taxon>
        <taxon>Tylenchoidea</taxon>
        <taxon>Heteroderidae</taxon>
        <taxon>Heteroderinae</taxon>
        <taxon>Globodera</taxon>
    </lineage>
</organism>
<keyword evidence="6" id="KW-0106">Calcium</keyword>
<evidence type="ECO:0000256" key="5">
    <source>
        <dbReference type="ARBA" id="ARBA00022824"/>
    </source>
</evidence>
<dbReference type="PANTHER" id="PTHR10827:SF95">
    <property type="entry name" value="LD34388P"/>
    <property type="match status" value="1"/>
</dbReference>
<evidence type="ECO:0000256" key="11">
    <source>
        <dbReference type="ARBA" id="ARBA00072696"/>
    </source>
</evidence>
<comment type="function">
    <text evidence="9">Probable molecular chaperone assisting protein biosynthesis and transport in the endoplasmic reticulum. Required for the proper biosynthesis and transport of pulmonary surfactant-associated protein A/SP-A, pulmonary surfactant-associated protein D/SP-D and the lipid transporter ABCA3. By regulating both the proper expression and the degradation through the endoplasmic reticulum-associated protein degradation pathway of these proteins plays a crucial role in pulmonary surfactant homeostasis. Has an anti-fibrotic activity by negatively regulating the secretion of type I and type III collagens. This calcium-binding protein also transiently associates with immature PCSK6 and regulates its secretion.</text>
</comment>